<dbReference type="STRING" id="1798661.A3D65_03010"/>
<feature type="binding site" evidence="9">
    <location>
        <position position="128"/>
    </location>
    <ligand>
        <name>ATP</name>
        <dbReference type="ChEBI" id="CHEBI:30616"/>
    </ligand>
</feature>
<feature type="binding site" evidence="9">
    <location>
        <position position="41"/>
    </location>
    <ligand>
        <name>ATP</name>
        <dbReference type="ChEBI" id="CHEBI:30616"/>
    </ligand>
</feature>
<dbReference type="Proteomes" id="UP000177996">
    <property type="component" value="Unassembled WGS sequence"/>
</dbReference>
<comment type="caution">
    <text evidence="12">The sequence shown here is derived from an EMBL/GenBank/DDBJ whole genome shotgun (WGS) entry which is preliminary data.</text>
</comment>
<comment type="caution">
    <text evidence="9">Lacks conserved residue(s) required for the propagation of feature annotation.</text>
</comment>
<feature type="domain" description="tRNA-specific 2-thiouridylase MnmA-like C-terminal" evidence="10">
    <location>
        <begin position="318"/>
        <end position="380"/>
    </location>
</feature>
<dbReference type="Gene3D" id="2.30.30.280">
    <property type="entry name" value="Adenine nucleotide alpha hydrolases-like domains"/>
    <property type="match status" value="1"/>
</dbReference>
<keyword evidence="9" id="KW-0963">Cytoplasm</keyword>
<protein>
    <recommendedName>
        <fullName evidence="9">tRNA-specific 2-thiouridylase MnmA</fullName>
        <ecNumber evidence="9">2.8.1.13</ecNumber>
    </recommendedName>
</protein>
<feature type="region of interest" description="Interaction with tRNA" evidence="9">
    <location>
        <begin position="166"/>
        <end position="168"/>
    </location>
</feature>
<dbReference type="InterPro" id="IPR046885">
    <property type="entry name" value="MnmA-like_C"/>
</dbReference>
<comment type="subcellular location">
    <subcellularLocation>
        <location evidence="9">Cytoplasm</location>
    </subcellularLocation>
</comment>
<dbReference type="NCBIfam" id="NF001138">
    <property type="entry name" value="PRK00143.1"/>
    <property type="match status" value="1"/>
</dbReference>
<comment type="function">
    <text evidence="9">Catalyzes the 2-thiolation of uridine at the wobble position (U34) of tRNA, leading to the formation of s(2)U34.</text>
</comment>
<gene>
    <name evidence="9" type="primary">mnmA</name>
    <name evidence="12" type="ORF">A3D65_03010</name>
</gene>
<feature type="binding site" evidence="9">
    <location>
        <begin position="15"/>
        <end position="22"/>
    </location>
    <ligand>
        <name>ATP</name>
        <dbReference type="ChEBI" id="CHEBI:30616"/>
    </ligand>
</feature>
<comment type="similarity">
    <text evidence="9">Belongs to the MnmA/TRMU family.</text>
</comment>
<dbReference type="InterPro" id="IPR004506">
    <property type="entry name" value="MnmA-like"/>
</dbReference>
<dbReference type="GO" id="GO:0002143">
    <property type="term" value="P:tRNA wobble position uridine thiolation"/>
    <property type="evidence" value="ECO:0007669"/>
    <property type="project" value="TreeGrafter"/>
</dbReference>
<dbReference type="EC" id="2.8.1.13" evidence="9"/>
<keyword evidence="5 9" id="KW-0067">ATP-binding</keyword>
<evidence type="ECO:0000256" key="8">
    <source>
        <dbReference type="ARBA" id="ARBA00051542"/>
    </source>
</evidence>
<keyword evidence="4 9" id="KW-0547">Nucleotide-binding</keyword>
<keyword evidence="3 9" id="KW-0819">tRNA processing</keyword>
<evidence type="ECO:0000256" key="3">
    <source>
        <dbReference type="ARBA" id="ARBA00022694"/>
    </source>
</evidence>
<name>A0A1G2D4C6_9BACT</name>
<dbReference type="GO" id="GO:0005524">
    <property type="term" value="F:ATP binding"/>
    <property type="evidence" value="ECO:0007669"/>
    <property type="project" value="UniProtKB-KW"/>
</dbReference>
<evidence type="ECO:0000256" key="7">
    <source>
        <dbReference type="ARBA" id="ARBA00023157"/>
    </source>
</evidence>
<dbReference type="CDD" id="cd01998">
    <property type="entry name" value="MnmA_TRMU-like"/>
    <property type="match status" value="1"/>
</dbReference>
<dbReference type="InterPro" id="IPR014729">
    <property type="entry name" value="Rossmann-like_a/b/a_fold"/>
</dbReference>
<feature type="domain" description="tRNA-specific 2-thiouridylase MnmA-like central" evidence="11">
    <location>
        <begin position="225"/>
        <end position="291"/>
    </location>
</feature>
<dbReference type="GO" id="GO:0000049">
    <property type="term" value="F:tRNA binding"/>
    <property type="evidence" value="ECO:0007669"/>
    <property type="project" value="UniProtKB-KW"/>
</dbReference>
<dbReference type="SUPFAM" id="SSF52402">
    <property type="entry name" value="Adenine nucleotide alpha hydrolases-like"/>
    <property type="match status" value="1"/>
</dbReference>
<dbReference type="AlphaFoldDB" id="A0A1G2D4C6"/>
<evidence type="ECO:0000313" key="13">
    <source>
        <dbReference type="Proteomes" id="UP000177996"/>
    </source>
</evidence>
<evidence type="ECO:0000256" key="1">
    <source>
        <dbReference type="ARBA" id="ARBA00022555"/>
    </source>
</evidence>
<dbReference type="Pfam" id="PF03054">
    <property type="entry name" value="tRNA_Me_trans"/>
    <property type="match status" value="1"/>
</dbReference>
<keyword evidence="2 9" id="KW-0808">Transferase</keyword>
<feature type="site" description="Interaction with tRNA" evidence="9">
    <location>
        <position position="364"/>
    </location>
</feature>
<sequence>MGKSQEVVGKRVFVGLSGGVDSAVSAALLKKDGYDVAGVFIKVWQADFLPCTWREERRDAMRVAAHVGIPFLTLDFEKEYKKEVVDYMIREYGAGRVPNPDVMCNKHVKFGAFLEFAKKEGADFIATGHYARTTSTNNPKAAFKNLPQRLPLDCSYRLFAGVDKEKDQSYFLWTLTQKELARTLFPVGHLQKSEVRALARKLGLPNAEKKDSQGLCFMGKVDMAEFLRHYLKLERGDVLDTKGRVIGTHDGALLYTIGQRHGFSVKMSSAKEEPYFVVGKDVAKNTVTVAHRDDKRDGACSALMLRGVNDISGRLGEKVTMKCLVRMRYRGELVAATWERAGGSAPKDARVIFDSPQEGVAGGQSLVAYEGEECLGGGVIS</sequence>
<keyword evidence="7" id="KW-1015">Disulfide bond</keyword>
<dbReference type="Gene3D" id="2.40.30.10">
    <property type="entry name" value="Translation factors"/>
    <property type="match status" value="1"/>
</dbReference>
<evidence type="ECO:0000256" key="6">
    <source>
        <dbReference type="ARBA" id="ARBA00022884"/>
    </source>
</evidence>
<evidence type="ECO:0000256" key="5">
    <source>
        <dbReference type="ARBA" id="ARBA00022840"/>
    </source>
</evidence>
<evidence type="ECO:0000256" key="4">
    <source>
        <dbReference type="ARBA" id="ARBA00022741"/>
    </source>
</evidence>
<feature type="active site" description="Cysteine persulfide intermediate" evidence="9">
    <location>
        <position position="216"/>
    </location>
</feature>
<organism evidence="12 13">
    <name type="scientific">Candidatus Lloydbacteria bacterium RIFCSPHIGHO2_02_FULL_50_13</name>
    <dbReference type="NCBI Taxonomy" id="1798661"/>
    <lineage>
        <taxon>Bacteria</taxon>
        <taxon>Candidatus Lloydiibacteriota</taxon>
    </lineage>
</organism>
<reference evidence="12 13" key="1">
    <citation type="journal article" date="2016" name="Nat. Commun.">
        <title>Thousands of microbial genomes shed light on interconnected biogeochemical processes in an aquifer system.</title>
        <authorList>
            <person name="Anantharaman K."/>
            <person name="Brown C.T."/>
            <person name="Hug L.A."/>
            <person name="Sharon I."/>
            <person name="Castelle C.J."/>
            <person name="Probst A.J."/>
            <person name="Thomas B.C."/>
            <person name="Singh A."/>
            <person name="Wilkins M.J."/>
            <person name="Karaoz U."/>
            <person name="Brodie E.L."/>
            <person name="Williams K.H."/>
            <person name="Hubbard S.S."/>
            <person name="Banfield J.F."/>
        </authorList>
    </citation>
    <scope>NUCLEOTIDE SEQUENCE [LARGE SCALE GENOMIC DNA]</scope>
</reference>
<evidence type="ECO:0000259" key="11">
    <source>
        <dbReference type="Pfam" id="PF20259"/>
    </source>
</evidence>
<feature type="active site" description="Nucleophile" evidence="9">
    <location>
        <position position="104"/>
    </location>
</feature>
<dbReference type="HAMAP" id="MF_00144">
    <property type="entry name" value="tRNA_thiouridyl_MnmA"/>
    <property type="match status" value="1"/>
</dbReference>
<dbReference type="InterPro" id="IPR023382">
    <property type="entry name" value="MnmA-like_central_sf"/>
</dbReference>
<accession>A0A1G2D4C6</accession>
<dbReference type="EMBL" id="MHLL01000033">
    <property type="protein sequence ID" value="OGZ08494.1"/>
    <property type="molecule type" value="Genomic_DNA"/>
</dbReference>
<evidence type="ECO:0000313" key="12">
    <source>
        <dbReference type="EMBL" id="OGZ08494.1"/>
    </source>
</evidence>
<evidence type="ECO:0000256" key="9">
    <source>
        <dbReference type="HAMAP-Rule" id="MF_00144"/>
    </source>
</evidence>
<evidence type="ECO:0000259" key="10">
    <source>
        <dbReference type="Pfam" id="PF20258"/>
    </source>
</evidence>
<dbReference type="GO" id="GO:0103016">
    <property type="term" value="F:tRNA-uridine 2-sulfurtransferase activity"/>
    <property type="evidence" value="ECO:0007669"/>
    <property type="project" value="UniProtKB-EC"/>
</dbReference>
<dbReference type="Pfam" id="PF20258">
    <property type="entry name" value="tRNA_Me_trans_C"/>
    <property type="match status" value="1"/>
</dbReference>
<dbReference type="Gene3D" id="3.40.50.620">
    <property type="entry name" value="HUPs"/>
    <property type="match status" value="1"/>
</dbReference>
<keyword evidence="6 9" id="KW-0694">RNA-binding</keyword>
<dbReference type="FunFam" id="2.30.30.280:FF:000001">
    <property type="entry name" value="tRNA-specific 2-thiouridylase MnmA"/>
    <property type="match status" value="1"/>
</dbReference>
<dbReference type="Pfam" id="PF20259">
    <property type="entry name" value="tRNA_Me_trans_M"/>
    <property type="match status" value="1"/>
</dbReference>
<feature type="site" description="Interaction with tRNA" evidence="9">
    <location>
        <position position="129"/>
    </location>
</feature>
<evidence type="ECO:0000256" key="2">
    <source>
        <dbReference type="ARBA" id="ARBA00022679"/>
    </source>
</evidence>
<feature type="region of interest" description="Interaction with tRNA" evidence="9">
    <location>
        <begin position="328"/>
        <end position="329"/>
    </location>
</feature>
<keyword evidence="1 9" id="KW-0820">tRNA-binding</keyword>
<comment type="catalytic activity">
    <reaction evidence="8 9">
        <text>S-sulfanyl-L-cysteinyl-[protein] + uridine(34) in tRNA + AH2 + ATP = 2-thiouridine(34) in tRNA + L-cysteinyl-[protein] + A + AMP + diphosphate + H(+)</text>
        <dbReference type="Rhea" id="RHEA:47032"/>
        <dbReference type="Rhea" id="RHEA-COMP:10131"/>
        <dbReference type="Rhea" id="RHEA-COMP:11726"/>
        <dbReference type="Rhea" id="RHEA-COMP:11727"/>
        <dbReference type="Rhea" id="RHEA-COMP:11728"/>
        <dbReference type="ChEBI" id="CHEBI:13193"/>
        <dbReference type="ChEBI" id="CHEBI:15378"/>
        <dbReference type="ChEBI" id="CHEBI:17499"/>
        <dbReference type="ChEBI" id="CHEBI:29950"/>
        <dbReference type="ChEBI" id="CHEBI:30616"/>
        <dbReference type="ChEBI" id="CHEBI:33019"/>
        <dbReference type="ChEBI" id="CHEBI:61963"/>
        <dbReference type="ChEBI" id="CHEBI:65315"/>
        <dbReference type="ChEBI" id="CHEBI:87170"/>
        <dbReference type="ChEBI" id="CHEBI:456215"/>
        <dbReference type="EC" id="2.8.1.13"/>
    </reaction>
</comment>
<dbReference type="PANTHER" id="PTHR11933">
    <property type="entry name" value="TRNA 5-METHYLAMINOMETHYL-2-THIOURIDYLATE -METHYLTRANSFERASE"/>
    <property type="match status" value="1"/>
</dbReference>
<dbReference type="NCBIfam" id="TIGR00420">
    <property type="entry name" value="trmU"/>
    <property type="match status" value="1"/>
</dbReference>
<dbReference type="GO" id="GO:0005737">
    <property type="term" value="C:cytoplasm"/>
    <property type="evidence" value="ECO:0007669"/>
    <property type="project" value="UniProtKB-SubCell"/>
</dbReference>
<dbReference type="InterPro" id="IPR046884">
    <property type="entry name" value="MnmA-like_central"/>
</dbReference>
<proteinExistence type="inferred from homology"/>
<dbReference type="PANTHER" id="PTHR11933:SF5">
    <property type="entry name" value="MITOCHONDRIAL TRNA-SPECIFIC 2-THIOURIDYLASE 1"/>
    <property type="match status" value="1"/>
</dbReference>
<feature type="region of interest" description="Interaction with target base in tRNA" evidence="9">
    <location>
        <begin position="99"/>
        <end position="101"/>
    </location>
</feature>